<keyword evidence="3" id="KW-1185">Reference proteome</keyword>
<dbReference type="GO" id="GO:0008168">
    <property type="term" value="F:methyltransferase activity"/>
    <property type="evidence" value="ECO:0007669"/>
    <property type="project" value="UniProtKB-KW"/>
</dbReference>
<dbReference type="NCBIfam" id="TIGR01444">
    <property type="entry name" value="fkbM_fam"/>
    <property type="match status" value="1"/>
</dbReference>
<dbReference type="SUPFAM" id="SSF53335">
    <property type="entry name" value="S-adenosyl-L-methionine-dependent methyltransferases"/>
    <property type="match status" value="1"/>
</dbReference>
<name>M5REU6_9BACT</name>
<evidence type="ECO:0000313" key="2">
    <source>
        <dbReference type="EMBL" id="EMI17890.1"/>
    </source>
</evidence>
<comment type="caution">
    <text evidence="2">The sequence shown here is derived from an EMBL/GenBank/DDBJ whole genome shotgun (WGS) entry which is preliminary data.</text>
</comment>
<dbReference type="GO" id="GO:0032259">
    <property type="term" value="P:methylation"/>
    <property type="evidence" value="ECO:0007669"/>
    <property type="project" value="UniProtKB-KW"/>
</dbReference>
<proteinExistence type="predicted"/>
<dbReference type="Pfam" id="PF05050">
    <property type="entry name" value="Methyltransf_21"/>
    <property type="match status" value="1"/>
</dbReference>
<accession>M5REU6</accession>
<dbReference type="InterPro" id="IPR029063">
    <property type="entry name" value="SAM-dependent_MTases_sf"/>
</dbReference>
<protein>
    <submittedName>
        <fullName evidence="2">Methyltransferase fkbm family</fullName>
    </submittedName>
</protein>
<dbReference type="Proteomes" id="UP000011991">
    <property type="component" value="Unassembled WGS sequence"/>
</dbReference>
<dbReference type="PANTHER" id="PTHR34203:SF15">
    <property type="entry name" value="SLL1173 PROTEIN"/>
    <property type="match status" value="1"/>
</dbReference>
<evidence type="ECO:0000313" key="3">
    <source>
        <dbReference type="Proteomes" id="UP000011991"/>
    </source>
</evidence>
<dbReference type="PANTHER" id="PTHR34203">
    <property type="entry name" value="METHYLTRANSFERASE, FKBM FAMILY PROTEIN"/>
    <property type="match status" value="1"/>
</dbReference>
<keyword evidence="2" id="KW-0489">Methyltransferase</keyword>
<dbReference type="EMBL" id="ANOG01000737">
    <property type="protein sequence ID" value="EMI17890.1"/>
    <property type="molecule type" value="Genomic_DNA"/>
</dbReference>
<reference evidence="2 3" key="1">
    <citation type="journal article" date="2013" name="Mar. Genomics">
        <title>Expression of sulfatases in Rhodopirellula baltica and the diversity of sulfatases in the genus Rhodopirellula.</title>
        <authorList>
            <person name="Wegner C.E."/>
            <person name="Richter-Heitmann T."/>
            <person name="Klindworth A."/>
            <person name="Klockow C."/>
            <person name="Richter M."/>
            <person name="Achstetter T."/>
            <person name="Glockner F.O."/>
            <person name="Harder J."/>
        </authorList>
    </citation>
    <scope>NUCLEOTIDE SEQUENCE [LARGE SCALE GENOMIC DNA]</scope>
    <source>
        <strain evidence="2 3">SM1</strain>
    </source>
</reference>
<organism evidence="2 3">
    <name type="scientific">Rhodopirellula maiorica SM1</name>
    <dbReference type="NCBI Taxonomy" id="1265738"/>
    <lineage>
        <taxon>Bacteria</taxon>
        <taxon>Pseudomonadati</taxon>
        <taxon>Planctomycetota</taxon>
        <taxon>Planctomycetia</taxon>
        <taxon>Pirellulales</taxon>
        <taxon>Pirellulaceae</taxon>
        <taxon>Novipirellula</taxon>
    </lineage>
</organism>
<dbReference type="InterPro" id="IPR052514">
    <property type="entry name" value="SAM-dependent_MTase"/>
</dbReference>
<gene>
    <name evidence="2" type="ORF">RMSM_05176</name>
</gene>
<evidence type="ECO:0000259" key="1">
    <source>
        <dbReference type="Pfam" id="PF05050"/>
    </source>
</evidence>
<sequence length="305" mass="34024">MFKTAKTIVKSCLRNSVQLRLNHFPLSLSTAEWYAEKFKRWPAVFDDVNHVKHQRLPAGMEMNLGVVDVIERTLRTTTEWDPIVEKTLLNCLQPGHVFFDVGANIGYFSLLASRLVGDSGRVVSFEPSARALSKLTAHLCLNRCSNVTVCSQAMGESVHTEQLHWAPESNIGGSTIARGKPSQGYSESIFIRRLDDVADEMQLAPDLIKLDIEGFELFALRGAQKLLAEHHPTVVCELTNQFLHDHGQSGSEMLCLMRDLGYEAWLLNLNDAGELRATHCDDDQTPADQAEILFSTTAPPFSQND</sequence>
<keyword evidence="2" id="KW-0808">Transferase</keyword>
<dbReference type="PATRIC" id="fig|1265738.3.peg.5202"/>
<dbReference type="InterPro" id="IPR006342">
    <property type="entry name" value="FkbM_mtfrase"/>
</dbReference>
<dbReference type="Gene3D" id="3.40.50.150">
    <property type="entry name" value="Vaccinia Virus protein VP39"/>
    <property type="match status" value="1"/>
</dbReference>
<dbReference type="OrthoDB" id="261740at2"/>
<dbReference type="AlphaFoldDB" id="M5REU6"/>
<feature type="domain" description="Methyltransferase FkbM" evidence="1">
    <location>
        <begin position="100"/>
        <end position="263"/>
    </location>
</feature>